<sequence>MQRVLLVDDDKDFSSAVSPLIENMGFAVDVADRVSEARSYLARNRYHTLLLDLMLPEGSGFDVLDALPLDRTPDKVAFVTGHSAIRSMVDHLAGPNMTYLVKPIEIQQLQDLLLRKRESAPATYERHFGVLVGESPAMQALYDMIGKVAQTQANVLIQGESGTGKELVAQAIHNASAAQGPLVAANCGAISAELIGSELFGHEKGAFTGAVARKPGLFERANEGTLFLDEVTEMPIDQQPNLLRVLETGKVTRLGGTTELDVSCRVVSATNRSNENIADGGHLREDIYFRLAVFPLQLPPLRDRKQDIPLLAQSFIDQMNEEYATAYALDDKILASLQSYDWPGNVRELRHTLHRAFILSDRNQNTLSLPPQLGSPFGRSATTTEQTQSSDSSSNLQAGTTIEAMEKRLIANTLEAVDGNKKQAADMLGISLKTLYNRLNQYKQSES</sequence>
<feature type="domain" description="Sigma-54 factor interaction" evidence="8">
    <location>
        <begin position="131"/>
        <end position="358"/>
    </location>
</feature>
<dbReference type="Gene3D" id="3.40.50.2300">
    <property type="match status" value="1"/>
</dbReference>
<evidence type="ECO:0000313" key="10">
    <source>
        <dbReference type="EMBL" id="MFA0790666.1"/>
    </source>
</evidence>
<dbReference type="InterPro" id="IPR002078">
    <property type="entry name" value="Sigma_54_int"/>
</dbReference>
<dbReference type="SMART" id="SM00382">
    <property type="entry name" value="AAA"/>
    <property type="match status" value="1"/>
</dbReference>
<keyword evidence="11" id="KW-1185">Reference proteome</keyword>
<evidence type="ECO:0000259" key="9">
    <source>
        <dbReference type="PROSITE" id="PS50110"/>
    </source>
</evidence>
<feature type="domain" description="Response regulatory" evidence="9">
    <location>
        <begin position="3"/>
        <end position="117"/>
    </location>
</feature>
<feature type="region of interest" description="Disordered" evidence="7">
    <location>
        <begin position="367"/>
        <end position="397"/>
    </location>
</feature>
<dbReference type="SUPFAM" id="SSF52172">
    <property type="entry name" value="CheY-like"/>
    <property type="match status" value="1"/>
</dbReference>
<evidence type="ECO:0000256" key="5">
    <source>
        <dbReference type="ARBA" id="ARBA00023163"/>
    </source>
</evidence>
<dbReference type="InterPro" id="IPR001789">
    <property type="entry name" value="Sig_transdc_resp-reg_receiver"/>
</dbReference>
<dbReference type="PRINTS" id="PR01590">
    <property type="entry name" value="HTHFIS"/>
</dbReference>
<evidence type="ECO:0000313" key="11">
    <source>
        <dbReference type="Proteomes" id="UP001569414"/>
    </source>
</evidence>
<dbReference type="Pfam" id="PF00158">
    <property type="entry name" value="Sigma54_activat"/>
    <property type="match status" value="1"/>
</dbReference>
<dbReference type="CDD" id="cd00009">
    <property type="entry name" value="AAA"/>
    <property type="match status" value="1"/>
</dbReference>
<evidence type="ECO:0000256" key="2">
    <source>
        <dbReference type="ARBA" id="ARBA00022840"/>
    </source>
</evidence>
<dbReference type="Gene3D" id="1.10.8.60">
    <property type="match status" value="1"/>
</dbReference>
<name>A0ABV4NNT4_9GAMM</name>
<dbReference type="InterPro" id="IPR025944">
    <property type="entry name" value="Sigma_54_int_dom_CS"/>
</dbReference>
<evidence type="ECO:0000256" key="3">
    <source>
        <dbReference type="ARBA" id="ARBA00023015"/>
    </source>
</evidence>
<feature type="compositionally biased region" description="Low complexity" evidence="7">
    <location>
        <begin position="380"/>
        <end position="394"/>
    </location>
</feature>
<dbReference type="Gene3D" id="1.10.10.60">
    <property type="entry name" value="Homeodomain-like"/>
    <property type="match status" value="1"/>
</dbReference>
<dbReference type="SMART" id="SM00448">
    <property type="entry name" value="REC"/>
    <property type="match status" value="1"/>
</dbReference>
<dbReference type="PROSITE" id="PS00688">
    <property type="entry name" value="SIGMA54_INTERACT_3"/>
    <property type="match status" value="1"/>
</dbReference>
<keyword evidence="6" id="KW-0597">Phosphoprotein</keyword>
<comment type="caution">
    <text evidence="10">The sequence shown here is derived from an EMBL/GenBank/DDBJ whole genome shotgun (WGS) entry which is preliminary data.</text>
</comment>
<dbReference type="InterPro" id="IPR025662">
    <property type="entry name" value="Sigma_54_int_dom_ATP-bd_1"/>
</dbReference>
<dbReference type="InterPro" id="IPR002197">
    <property type="entry name" value="HTH_Fis"/>
</dbReference>
<organism evidence="10 11">
    <name type="scientific">Microbulbifer echini</name>
    <dbReference type="NCBI Taxonomy" id="1529067"/>
    <lineage>
        <taxon>Bacteria</taxon>
        <taxon>Pseudomonadati</taxon>
        <taxon>Pseudomonadota</taxon>
        <taxon>Gammaproteobacteria</taxon>
        <taxon>Cellvibrionales</taxon>
        <taxon>Microbulbiferaceae</taxon>
        <taxon>Microbulbifer</taxon>
    </lineage>
</organism>
<evidence type="ECO:0000256" key="1">
    <source>
        <dbReference type="ARBA" id="ARBA00022741"/>
    </source>
</evidence>
<dbReference type="PROSITE" id="PS50110">
    <property type="entry name" value="RESPONSE_REGULATORY"/>
    <property type="match status" value="1"/>
</dbReference>
<dbReference type="Pfam" id="PF25601">
    <property type="entry name" value="AAA_lid_14"/>
    <property type="match status" value="1"/>
</dbReference>
<dbReference type="PANTHER" id="PTHR32071:SF100">
    <property type="entry name" value="RESPONSE REGULATOR PROTEIN PILR"/>
    <property type="match status" value="1"/>
</dbReference>
<dbReference type="Pfam" id="PF02954">
    <property type="entry name" value="HTH_8"/>
    <property type="match status" value="1"/>
</dbReference>
<proteinExistence type="predicted"/>
<dbReference type="InterPro" id="IPR025943">
    <property type="entry name" value="Sigma_54_int_dom_ATP-bd_2"/>
</dbReference>
<dbReference type="EMBL" id="JBGMEL010000007">
    <property type="protein sequence ID" value="MFA0790666.1"/>
    <property type="molecule type" value="Genomic_DNA"/>
</dbReference>
<dbReference type="InterPro" id="IPR058031">
    <property type="entry name" value="AAA_lid_NorR"/>
</dbReference>
<accession>A0ABV4NNT4</accession>
<dbReference type="InterPro" id="IPR011006">
    <property type="entry name" value="CheY-like_superfamily"/>
</dbReference>
<dbReference type="InterPro" id="IPR027417">
    <property type="entry name" value="P-loop_NTPase"/>
</dbReference>
<dbReference type="PROSITE" id="PS00675">
    <property type="entry name" value="SIGMA54_INTERACT_1"/>
    <property type="match status" value="1"/>
</dbReference>
<dbReference type="SUPFAM" id="SSF46689">
    <property type="entry name" value="Homeodomain-like"/>
    <property type="match status" value="1"/>
</dbReference>
<dbReference type="RefSeq" id="WP_371843332.1">
    <property type="nucleotide sequence ID" value="NZ_JBGMEL010000007.1"/>
</dbReference>
<dbReference type="CDD" id="cd00156">
    <property type="entry name" value="REC"/>
    <property type="match status" value="1"/>
</dbReference>
<keyword evidence="1" id="KW-0547">Nucleotide-binding</keyword>
<gene>
    <name evidence="10" type="ORF">ACCI51_08905</name>
</gene>
<feature type="modified residue" description="4-aspartylphosphate" evidence="6">
    <location>
        <position position="52"/>
    </location>
</feature>
<keyword evidence="2" id="KW-0067">ATP-binding</keyword>
<evidence type="ECO:0000259" key="8">
    <source>
        <dbReference type="PROSITE" id="PS50045"/>
    </source>
</evidence>
<evidence type="ECO:0000256" key="7">
    <source>
        <dbReference type="SAM" id="MobiDB-lite"/>
    </source>
</evidence>
<keyword evidence="5" id="KW-0804">Transcription</keyword>
<dbReference type="InterPro" id="IPR009057">
    <property type="entry name" value="Homeodomain-like_sf"/>
</dbReference>
<dbReference type="Pfam" id="PF00072">
    <property type="entry name" value="Response_reg"/>
    <property type="match status" value="1"/>
</dbReference>
<protein>
    <submittedName>
        <fullName evidence="10">Sigma-54-dependent transcriptional regulator</fullName>
    </submittedName>
</protein>
<dbReference type="SUPFAM" id="SSF52540">
    <property type="entry name" value="P-loop containing nucleoside triphosphate hydrolases"/>
    <property type="match status" value="1"/>
</dbReference>
<keyword evidence="4" id="KW-0238">DNA-binding</keyword>
<dbReference type="Gene3D" id="3.40.50.300">
    <property type="entry name" value="P-loop containing nucleotide triphosphate hydrolases"/>
    <property type="match status" value="1"/>
</dbReference>
<keyword evidence="3" id="KW-0805">Transcription regulation</keyword>
<dbReference type="PROSITE" id="PS50045">
    <property type="entry name" value="SIGMA54_INTERACT_4"/>
    <property type="match status" value="1"/>
</dbReference>
<dbReference type="PANTHER" id="PTHR32071">
    <property type="entry name" value="TRANSCRIPTIONAL REGULATORY PROTEIN"/>
    <property type="match status" value="1"/>
</dbReference>
<evidence type="ECO:0000256" key="4">
    <source>
        <dbReference type="ARBA" id="ARBA00023125"/>
    </source>
</evidence>
<reference evidence="10 11" key="1">
    <citation type="submission" date="2024-08" db="EMBL/GenBank/DDBJ databases">
        <authorList>
            <person name="Ishaq N."/>
        </authorList>
    </citation>
    <scope>NUCLEOTIDE SEQUENCE [LARGE SCALE GENOMIC DNA]</scope>
    <source>
        <strain evidence="10 11">JCM 30400</strain>
    </source>
</reference>
<evidence type="ECO:0000256" key="6">
    <source>
        <dbReference type="PROSITE-ProRule" id="PRU00169"/>
    </source>
</evidence>
<dbReference type="InterPro" id="IPR003593">
    <property type="entry name" value="AAA+_ATPase"/>
</dbReference>
<dbReference type="PROSITE" id="PS00676">
    <property type="entry name" value="SIGMA54_INTERACT_2"/>
    <property type="match status" value="1"/>
</dbReference>
<dbReference type="Proteomes" id="UP001569414">
    <property type="component" value="Unassembled WGS sequence"/>
</dbReference>